<dbReference type="InterPro" id="IPR000084">
    <property type="entry name" value="PE-PGRS_N"/>
</dbReference>
<dbReference type="AlphaFoldDB" id="A0A1V3XJA1"/>
<dbReference type="Pfam" id="PF00934">
    <property type="entry name" value="PE"/>
    <property type="match status" value="1"/>
</dbReference>
<comment type="caution">
    <text evidence="3">The sequence shown here is derived from an EMBL/GenBank/DDBJ whole genome shotgun (WGS) entry which is preliminary data.</text>
</comment>
<sequence>MSFVSTVPEALQTAATDLATIRSSLGEANTAAATATTEILPAGADDVSAAIAALFSAQSQVWRTFSEDAAWLHQQFVDALNGSAIKYATAELENAERTVLHVINEPTEYLFGRPLIGNGANGAPGTGQNGGDGGILWGNGGNGGSGAPGHAGGNGGDSGIFGSGGAGGAGGNSVNGTAGPAAPAAPAGCSAPAAPAEPAVCR</sequence>
<dbReference type="InterPro" id="IPR038332">
    <property type="entry name" value="PPE_sf"/>
</dbReference>
<dbReference type="InterPro" id="IPR048996">
    <property type="entry name" value="PGRS_rpt"/>
</dbReference>
<evidence type="ECO:0000313" key="4">
    <source>
        <dbReference type="Proteomes" id="UP000189229"/>
    </source>
</evidence>
<dbReference type="EMBL" id="MVBM01000002">
    <property type="protein sequence ID" value="OOK78551.1"/>
    <property type="molecule type" value="Genomic_DNA"/>
</dbReference>
<gene>
    <name evidence="3" type="ORF">BZL30_2532</name>
</gene>
<feature type="domain" description="PE" evidence="2">
    <location>
        <begin position="4"/>
        <end position="94"/>
    </location>
</feature>
<reference evidence="3 4" key="1">
    <citation type="submission" date="2017-02" db="EMBL/GenBank/DDBJ databases">
        <title>Complete genome sequences of Mycobacterium kansasii strains isolated from rhesus macaques.</title>
        <authorList>
            <person name="Panda A."/>
            <person name="Nagaraj S."/>
            <person name="Zhao X."/>
            <person name="Tettelin H."/>
            <person name="Detolla L.J."/>
        </authorList>
    </citation>
    <scope>NUCLEOTIDE SEQUENCE [LARGE SCALE GENOMIC DNA]</scope>
    <source>
        <strain evidence="3 4">11-3813</strain>
    </source>
</reference>
<feature type="region of interest" description="Disordered" evidence="1">
    <location>
        <begin position="122"/>
        <end position="158"/>
    </location>
</feature>
<dbReference type="Pfam" id="PF21526">
    <property type="entry name" value="PGRS"/>
    <property type="match status" value="1"/>
</dbReference>
<evidence type="ECO:0000313" key="3">
    <source>
        <dbReference type="EMBL" id="OOK78551.1"/>
    </source>
</evidence>
<dbReference type="Gene3D" id="1.10.287.850">
    <property type="entry name" value="HP0062-like domain"/>
    <property type="match status" value="1"/>
</dbReference>
<name>A0A1V3XJA1_MYCKA</name>
<organism evidence="3 4">
    <name type="scientific">Mycobacterium kansasii</name>
    <dbReference type="NCBI Taxonomy" id="1768"/>
    <lineage>
        <taxon>Bacteria</taxon>
        <taxon>Bacillati</taxon>
        <taxon>Actinomycetota</taxon>
        <taxon>Actinomycetes</taxon>
        <taxon>Mycobacteriales</taxon>
        <taxon>Mycobacteriaceae</taxon>
        <taxon>Mycobacterium</taxon>
    </lineage>
</organism>
<dbReference type="SUPFAM" id="SSF140459">
    <property type="entry name" value="PE/PPE dimer-like"/>
    <property type="match status" value="1"/>
</dbReference>
<dbReference type="Proteomes" id="UP000189229">
    <property type="component" value="Unassembled WGS sequence"/>
</dbReference>
<evidence type="ECO:0000259" key="2">
    <source>
        <dbReference type="Pfam" id="PF00934"/>
    </source>
</evidence>
<evidence type="ECO:0000256" key="1">
    <source>
        <dbReference type="SAM" id="MobiDB-lite"/>
    </source>
</evidence>
<accession>A0A1V3XJA1</accession>
<protein>
    <submittedName>
        <fullName evidence="3">PE family protein</fullName>
    </submittedName>
</protein>
<proteinExistence type="predicted"/>
<feature type="region of interest" description="Disordered" evidence="1">
    <location>
        <begin position="179"/>
        <end position="202"/>
    </location>
</feature>